<dbReference type="PROSITE" id="PS01180">
    <property type="entry name" value="CUB"/>
    <property type="match status" value="3"/>
</dbReference>
<comment type="caution">
    <text evidence="6">The sequence shown here is derived from an EMBL/GenBank/DDBJ whole genome shotgun (WGS) entry which is preliminary data.</text>
</comment>
<evidence type="ECO:0000256" key="3">
    <source>
        <dbReference type="PROSITE-ProRule" id="PRU00059"/>
    </source>
</evidence>
<keyword evidence="1" id="KW-0677">Repeat</keyword>
<dbReference type="SUPFAM" id="SSF49854">
    <property type="entry name" value="Spermadhesin, CUB domain"/>
    <property type="match status" value="3"/>
</dbReference>
<feature type="domain" description="CUB" evidence="5">
    <location>
        <begin position="432"/>
        <end position="547"/>
    </location>
</feature>
<evidence type="ECO:0000259" key="5">
    <source>
        <dbReference type="PROSITE" id="PS01180"/>
    </source>
</evidence>
<dbReference type="CDD" id="cd00041">
    <property type="entry name" value="CUB"/>
    <property type="match status" value="3"/>
</dbReference>
<dbReference type="OrthoDB" id="6154841at2759"/>
<dbReference type="PANTHER" id="PTHR24251">
    <property type="entry name" value="OVOCHYMASE-RELATED"/>
    <property type="match status" value="1"/>
</dbReference>
<feature type="transmembrane region" description="Helical" evidence="4">
    <location>
        <begin position="1347"/>
        <end position="1367"/>
    </location>
</feature>
<evidence type="ECO:0000313" key="6">
    <source>
        <dbReference type="EMBL" id="PAA88254.1"/>
    </source>
</evidence>
<name>A0A267GS58_9PLAT</name>
<dbReference type="Proteomes" id="UP000215902">
    <property type="component" value="Unassembled WGS sequence"/>
</dbReference>
<dbReference type="InterPro" id="IPR000859">
    <property type="entry name" value="CUB_dom"/>
</dbReference>
<evidence type="ECO:0000313" key="7">
    <source>
        <dbReference type="Proteomes" id="UP000215902"/>
    </source>
</evidence>
<dbReference type="EMBL" id="NIVC01000199">
    <property type="protein sequence ID" value="PAA88254.1"/>
    <property type="molecule type" value="Genomic_DNA"/>
</dbReference>
<dbReference type="InterPro" id="IPR035914">
    <property type="entry name" value="Sperma_CUB_dom_sf"/>
</dbReference>
<dbReference type="Gene3D" id="2.60.120.290">
    <property type="entry name" value="Spermadhesin, CUB domain"/>
    <property type="match status" value="3"/>
</dbReference>
<feature type="domain" description="CUB" evidence="5">
    <location>
        <begin position="274"/>
        <end position="391"/>
    </location>
</feature>
<gene>
    <name evidence="6" type="ORF">BOX15_Mlig014155g1</name>
</gene>
<protein>
    <recommendedName>
        <fullName evidence="5">CUB domain-containing protein</fullName>
    </recommendedName>
</protein>
<evidence type="ECO:0000256" key="1">
    <source>
        <dbReference type="ARBA" id="ARBA00022737"/>
    </source>
</evidence>
<dbReference type="SMART" id="SM00042">
    <property type="entry name" value="CUB"/>
    <property type="match status" value="3"/>
</dbReference>
<evidence type="ECO:0000256" key="4">
    <source>
        <dbReference type="SAM" id="Phobius"/>
    </source>
</evidence>
<organism evidence="6 7">
    <name type="scientific">Macrostomum lignano</name>
    <dbReference type="NCBI Taxonomy" id="282301"/>
    <lineage>
        <taxon>Eukaryota</taxon>
        <taxon>Metazoa</taxon>
        <taxon>Spiralia</taxon>
        <taxon>Lophotrochozoa</taxon>
        <taxon>Platyhelminthes</taxon>
        <taxon>Rhabditophora</taxon>
        <taxon>Macrostomorpha</taxon>
        <taxon>Macrostomida</taxon>
        <taxon>Macrostomidae</taxon>
        <taxon>Macrostomum</taxon>
    </lineage>
</organism>
<proteinExistence type="predicted"/>
<comment type="caution">
    <text evidence="3">Lacks conserved residue(s) required for the propagation of feature annotation.</text>
</comment>
<reference evidence="6 7" key="1">
    <citation type="submission" date="2017-06" db="EMBL/GenBank/DDBJ databases">
        <title>A platform for efficient transgenesis in Macrostomum lignano, a flatworm model organism for stem cell research.</title>
        <authorList>
            <person name="Berezikov E."/>
        </authorList>
    </citation>
    <scope>NUCLEOTIDE SEQUENCE [LARGE SCALE GENOMIC DNA]</scope>
    <source>
        <strain evidence="6">DV1</strain>
        <tissue evidence="6">Whole organism</tissue>
    </source>
</reference>
<sequence>EMRLRKRFRSGRKISLLLASKRHSSMALSFMAPYSKYHIVVRLLLHVLLLSPAVSADHEFIDGRNDVPSNSVRQSTQMLQTGSAHQIPTSASVRTTTRPTAQTTTAILVTPNNCTRPTRVANQFGISGLSGWDLTSHADYFNNSASEHEHNLNCQWIIAGRDGLITLIRITNLILESSPTCDYDALIFDFVDLKTNYSSSQNFCGSVESKVLLSRSGINITFKTDSSVNYRGFHLQWAYVDESLALEIKNTTRYSRCTKPEEMRTITIAGVSAPGERLVSHEGFSMEYAGSDRYKNNQNCQWNLTRKSQYIMLWVRLVHLEYLAGTGGTQLCNYDNLTLHFTDALTGQPVRRTLCAMTRDRTFLASSSIEVTFRTDSSVSSRGFAIEWMHLNETQADLFRRSWGMFSNTTQSLCMVPMPLSNLTLNSAGPFSGGQLMSHVEYLTIVNSSYQPNMNCNWTIRVPDNFTLIHFRIVSLDLETSSVQNSECRFDNVTFVYKNVITDRWASKVACKSLHLSYFTSKSDVVVKFVTDRSVSRRGFHLRWYFVPLHDAYQLPGLEDMQSFNCPEFVDTLQLKALTLELNQPSLNCMWRLTVQGGKIMRINAIFRDMLDDTKIFVSSGSHGPCCLSSTRILSASGSGLRGGIEKHCLCKNSTNGFDFVAYPGSVTIRLRNRISLPNRKITIFCTTLPEPVHTNCSSVQRINKYQSKISDRLTRLKRINCEWTIRPLDENHAVKVKVIQLESRGRLYHLGLRNRWRRATAMFSSPLLPPLPGSADCSCMMQVSTAKGFYLNTISNWTEAIHSDAPVNSDSKGTSNIELRRCCGRDQRYFTPAHSILHPDFLDLSNEVLSLGPVSIKLNMSRQPLHEVIYEIDVQHFPVALPGSSRLCSGPPSISKNHDIVDERNGSRLVSLKQFTLTSKTDCISSAQLTSSQSLQTQEDGHGIRLSVNCTDNSGHINFVKNDLTVTRMQCDNGSFLISLLKRVPVTLEAVGTGGFTAVLELVSVALEVEHFCSRDTPTSDPWTANLLLYTRLPLGFAGLHLRFCRINMTTKPGHDLIVRLQMPFSNDYHGTFCSEVGLLHYKPKLSFILSAPHTSNQMQLSLCNQNLPGGLHPQDKIRVSEGESLIIDVTMATMSNLLTTFDHMPEPGDDDFGSYAQGKTIDAFLTANQVEVCSRIDNSIEQWQLSADGTQLLTTVTVAPDNTQTDCKIQLDAFTAAKIVNNTKPTSSVREILKLSKADCWKLEVKLDKFSTVCGLKQLVLTASHWDSLAASVVHSQREVCGSDSQFEFRVEARQQVADSGMSLAYSGVRSGFRARLSISSCGQSSAQSEQMVESPANSSSVSPALTTLLVILALCNLLVVLYIFRAKIIRFAASRSQRSRQLIYQTGTDGVNLINEDD</sequence>
<keyword evidence="4" id="KW-0472">Membrane</keyword>
<accession>A0A267GS58</accession>
<feature type="domain" description="CUB" evidence="5">
    <location>
        <begin position="114"/>
        <end position="240"/>
    </location>
</feature>
<dbReference type="Pfam" id="PF00431">
    <property type="entry name" value="CUB"/>
    <property type="match status" value="3"/>
</dbReference>
<evidence type="ECO:0000256" key="2">
    <source>
        <dbReference type="ARBA" id="ARBA00023157"/>
    </source>
</evidence>
<keyword evidence="2" id="KW-1015">Disulfide bond</keyword>
<feature type="non-terminal residue" evidence="6">
    <location>
        <position position="1"/>
    </location>
</feature>
<keyword evidence="7" id="KW-1185">Reference proteome</keyword>
<dbReference type="STRING" id="282301.A0A267GS58"/>
<keyword evidence="4" id="KW-0812">Transmembrane</keyword>
<keyword evidence="4" id="KW-1133">Transmembrane helix</keyword>